<evidence type="ECO:0000313" key="4">
    <source>
        <dbReference type="Proteomes" id="UP000886886"/>
    </source>
</evidence>
<evidence type="ECO:0000256" key="1">
    <source>
        <dbReference type="SAM" id="MobiDB-lite"/>
    </source>
</evidence>
<evidence type="ECO:0000313" key="3">
    <source>
        <dbReference type="EMBL" id="HIQ96051.1"/>
    </source>
</evidence>
<dbReference type="GO" id="GO:0006352">
    <property type="term" value="P:DNA-templated transcription initiation"/>
    <property type="evidence" value="ECO:0007669"/>
    <property type="project" value="InterPro"/>
</dbReference>
<dbReference type="NCBIfam" id="TIGR02937">
    <property type="entry name" value="sigma70-ECF"/>
    <property type="match status" value="1"/>
</dbReference>
<sequence length="243" mass="28019">MERRNDTTNIIVTENTTLRELLEMIGDVCRAEKTPTAKGLREKKHEDGTVEQIQPIAETSDRDCKVYANGYAVYSNNTGTTVLWLADCCSFTYQFDGLKDKEKDYLTQKSTVGEDILGSQPWFMAVMLRGDHQVERNSMDRKGDRRGQNKNISLDYVTEEEEEAAEWNPGYRFENPERALIRKEMLQDQLGKLTDRQREVFLLYHQCGYTQAEIAEMLGIAQQVVARRLAIANSKIRNCEKLF</sequence>
<protein>
    <submittedName>
        <fullName evidence="3">Sigma-70 family RNA polymerase sigma factor</fullName>
    </submittedName>
</protein>
<name>A0A9D1D027_9FIRM</name>
<dbReference type="InterPro" id="IPR013249">
    <property type="entry name" value="RNA_pol_sigma70_r4_t2"/>
</dbReference>
<dbReference type="InterPro" id="IPR036388">
    <property type="entry name" value="WH-like_DNA-bd_sf"/>
</dbReference>
<dbReference type="Proteomes" id="UP000886886">
    <property type="component" value="Unassembled WGS sequence"/>
</dbReference>
<dbReference type="SUPFAM" id="SSF88659">
    <property type="entry name" value="Sigma3 and sigma4 domains of RNA polymerase sigma factors"/>
    <property type="match status" value="1"/>
</dbReference>
<accession>A0A9D1D027</accession>
<dbReference type="EMBL" id="DVFT01000086">
    <property type="protein sequence ID" value="HIQ96051.1"/>
    <property type="molecule type" value="Genomic_DNA"/>
</dbReference>
<dbReference type="CDD" id="cd06171">
    <property type="entry name" value="Sigma70_r4"/>
    <property type="match status" value="1"/>
</dbReference>
<dbReference type="InterPro" id="IPR014284">
    <property type="entry name" value="RNA_pol_sigma-70_dom"/>
</dbReference>
<dbReference type="GO" id="GO:0003677">
    <property type="term" value="F:DNA binding"/>
    <property type="evidence" value="ECO:0007669"/>
    <property type="project" value="InterPro"/>
</dbReference>
<feature type="domain" description="RNA polymerase sigma factor 70 region 4 type 2" evidence="2">
    <location>
        <begin position="184"/>
        <end position="230"/>
    </location>
</feature>
<evidence type="ECO:0000259" key="2">
    <source>
        <dbReference type="Pfam" id="PF08281"/>
    </source>
</evidence>
<reference evidence="3" key="2">
    <citation type="journal article" date="2021" name="PeerJ">
        <title>Extensive microbial diversity within the chicken gut microbiome revealed by metagenomics and culture.</title>
        <authorList>
            <person name="Gilroy R."/>
            <person name="Ravi A."/>
            <person name="Getino M."/>
            <person name="Pursley I."/>
            <person name="Horton D.L."/>
            <person name="Alikhan N.F."/>
            <person name="Baker D."/>
            <person name="Gharbi K."/>
            <person name="Hall N."/>
            <person name="Watson M."/>
            <person name="Adriaenssens E.M."/>
            <person name="Foster-Nyarko E."/>
            <person name="Jarju S."/>
            <person name="Secka A."/>
            <person name="Antonio M."/>
            <person name="Oren A."/>
            <person name="Chaudhuri R.R."/>
            <person name="La Ragione R."/>
            <person name="Hildebrand F."/>
            <person name="Pallen M.J."/>
        </authorList>
    </citation>
    <scope>NUCLEOTIDE SEQUENCE</scope>
    <source>
        <strain evidence="3">ChiSjej3B21-11622</strain>
    </source>
</reference>
<dbReference type="InterPro" id="IPR013324">
    <property type="entry name" value="RNA_pol_sigma_r3/r4-like"/>
</dbReference>
<feature type="compositionally biased region" description="Basic and acidic residues" evidence="1">
    <location>
        <begin position="136"/>
        <end position="147"/>
    </location>
</feature>
<comment type="caution">
    <text evidence="3">The sequence shown here is derived from an EMBL/GenBank/DDBJ whole genome shotgun (WGS) entry which is preliminary data.</text>
</comment>
<dbReference type="GO" id="GO:0016987">
    <property type="term" value="F:sigma factor activity"/>
    <property type="evidence" value="ECO:0007669"/>
    <property type="project" value="InterPro"/>
</dbReference>
<proteinExistence type="predicted"/>
<reference evidence="3" key="1">
    <citation type="submission" date="2020-10" db="EMBL/GenBank/DDBJ databases">
        <authorList>
            <person name="Gilroy R."/>
        </authorList>
    </citation>
    <scope>NUCLEOTIDE SEQUENCE</scope>
    <source>
        <strain evidence="3">ChiSjej3B21-11622</strain>
    </source>
</reference>
<organism evidence="3 4">
    <name type="scientific">Candidatus Limivivens merdigallinarum</name>
    <dbReference type="NCBI Taxonomy" id="2840859"/>
    <lineage>
        <taxon>Bacteria</taxon>
        <taxon>Bacillati</taxon>
        <taxon>Bacillota</taxon>
        <taxon>Clostridia</taxon>
        <taxon>Lachnospirales</taxon>
        <taxon>Lachnospiraceae</taxon>
        <taxon>Lachnospiraceae incertae sedis</taxon>
        <taxon>Candidatus Limivivens</taxon>
    </lineage>
</organism>
<dbReference type="Gene3D" id="1.10.10.10">
    <property type="entry name" value="Winged helix-like DNA-binding domain superfamily/Winged helix DNA-binding domain"/>
    <property type="match status" value="1"/>
</dbReference>
<feature type="region of interest" description="Disordered" evidence="1">
    <location>
        <begin position="136"/>
        <end position="155"/>
    </location>
</feature>
<gene>
    <name evidence="3" type="ORF">IAB26_05750</name>
</gene>
<dbReference type="AlphaFoldDB" id="A0A9D1D027"/>
<dbReference type="Pfam" id="PF08281">
    <property type="entry name" value="Sigma70_r4_2"/>
    <property type="match status" value="1"/>
</dbReference>